<reference evidence="1 2" key="1">
    <citation type="submission" date="2019-06" db="EMBL/GenBank/DDBJ databases">
        <title>A distant relative of Phikzvirus genus phages from a therapeutic phage collection.</title>
        <authorList>
            <person name="Hejnowicz M.S."/>
            <person name="Dabrowski K."/>
            <person name="Gawor J."/>
            <person name="Weber-Dabrowska B."/>
            <person name="Gromadka R."/>
            <person name="Lobocka M.B."/>
        </authorList>
    </citation>
    <scope>NUCLEOTIDE SEQUENCE [LARGE SCALE GENOMIC DNA]</scope>
</reference>
<dbReference type="EMBL" id="MN103543">
    <property type="protein sequence ID" value="QEM42020.1"/>
    <property type="molecule type" value="Genomic_DNA"/>
</dbReference>
<evidence type="ECO:0000313" key="2">
    <source>
        <dbReference type="Proteomes" id="UP000322144"/>
    </source>
</evidence>
<name>A0A5C1K810_9CAUD</name>
<dbReference type="KEGG" id="vg:77937041"/>
<proteinExistence type="predicted"/>
<dbReference type="Proteomes" id="UP000322144">
    <property type="component" value="Segment"/>
</dbReference>
<keyword evidence="2" id="KW-1185">Reference proteome</keyword>
<evidence type="ECO:0000313" key="1">
    <source>
        <dbReference type="EMBL" id="QEM42020.1"/>
    </source>
</evidence>
<organism evidence="1 2">
    <name type="scientific">Pseudomonas phage vB_PaeM_PS119XW</name>
    <dbReference type="NCBI Taxonomy" id="2601632"/>
    <lineage>
        <taxon>Viruses</taxon>
        <taxon>Duplodnaviria</taxon>
        <taxon>Heunggongvirae</taxon>
        <taxon>Uroviricota</taxon>
        <taxon>Caudoviricetes</taxon>
        <taxon>Chimalliviridae</taxon>
        <taxon>Pawinskivirus</taxon>
        <taxon>Pawinskivirus PS119XW</taxon>
    </lineage>
</organism>
<accession>A0A5C1K810</accession>
<dbReference type="GeneID" id="77937041"/>
<dbReference type="RefSeq" id="YP_010661031.1">
    <property type="nucleotide sequence ID" value="NC_070882.1"/>
</dbReference>
<sequence length="103" mass="11742">MSLLLSACQRLHAIATVGFPNYLKDRATFVGDKEYILQVIAHFEKYHWTEQLSEAINDYVRSRKKARTWTVTVVPSILQPGTALFKFKGDDGSTLSIRIRKAL</sequence>
<protein>
    <submittedName>
        <fullName evidence="1">Uncharacterized protein</fullName>
    </submittedName>
</protein>